<reference evidence="3" key="1">
    <citation type="journal article" date="2019" name="Int. J. Syst. Evol. Microbiol.">
        <title>The Global Catalogue of Microorganisms (GCM) 10K type strain sequencing project: providing services to taxonomists for standard genome sequencing and annotation.</title>
        <authorList>
            <consortium name="The Broad Institute Genomics Platform"/>
            <consortium name="The Broad Institute Genome Sequencing Center for Infectious Disease"/>
            <person name="Wu L."/>
            <person name="Ma J."/>
        </authorList>
    </citation>
    <scope>NUCLEOTIDE SEQUENCE [LARGE SCALE GENOMIC DNA]</scope>
    <source>
        <strain evidence="3">CCM 8689</strain>
    </source>
</reference>
<dbReference type="Pfam" id="PF08800">
    <property type="entry name" value="BT4734-like_N"/>
    <property type="match status" value="1"/>
</dbReference>
<evidence type="ECO:0000259" key="1">
    <source>
        <dbReference type="Pfam" id="PF08800"/>
    </source>
</evidence>
<evidence type="ECO:0000313" key="3">
    <source>
        <dbReference type="Proteomes" id="UP001595792"/>
    </source>
</evidence>
<organism evidence="2 3">
    <name type="scientific">Pedobacter jamesrossensis</name>
    <dbReference type="NCBI Taxonomy" id="1908238"/>
    <lineage>
        <taxon>Bacteria</taxon>
        <taxon>Pseudomonadati</taxon>
        <taxon>Bacteroidota</taxon>
        <taxon>Sphingobacteriia</taxon>
        <taxon>Sphingobacteriales</taxon>
        <taxon>Sphingobacteriaceae</taxon>
        <taxon>Pedobacter</taxon>
    </lineage>
</organism>
<gene>
    <name evidence="2" type="ORF">ACFOUY_08675</name>
</gene>
<evidence type="ECO:0000313" key="2">
    <source>
        <dbReference type="EMBL" id="MFC4196770.1"/>
    </source>
</evidence>
<sequence>MTSENALSLPISFQANSWSGISDQVQVGQSLEMIRSGAYATLVNRLRGYLDKGDRDTYDQEKRRLPAVTFSANFNQKRNRSSISQYNQLLVLDIDKLKEEQMVSLKANFLNDPYIFAFWESPSKAGIKGLIHFDFGNDFPAEDVNFRHSYGFRKAYAYLLGKYGIEIDTSGSDVTRLCFFSYDPLLKVKTEFESFPVTYNESEAIVIREAVRSAHYIYAAEPTQNQKFNPAGKNKQLDRTAVQAIIRHLNKRGLSITDSFNNWYQIGYAIANTFTHELGVKYFFALSKMDGKKFNEQGCRDMINYCFANSMGKFSFATVVYFAKQVGYREKREVPKVEVIL</sequence>
<name>A0ABV8NIG1_9SPHI</name>
<comment type="caution">
    <text evidence="2">The sequence shown here is derived from an EMBL/GenBank/DDBJ whole genome shotgun (WGS) entry which is preliminary data.</text>
</comment>
<dbReference type="InterPro" id="IPR014907">
    <property type="entry name" value="BT4734-like_N"/>
</dbReference>
<accession>A0ABV8NIG1</accession>
<proteinExistence type="predicted"/>
<dbReference type="EMBL" id="JBHSBY010000038">
    <property type="protein sequence ID" value="MFC4196770.1"/>
    <property type="molecule type" value="Genomic_DNA"/>
</dbReference>
<keyword evidence="3" id="KW-1185">Reference proteome</keyword>
<dbReference type="RefSeq" id="WP_378960113.1">
    <property type="nucleotide sequence ID" value="NZ_JBHRXC010000016.1"/>
</dbReference>
<feature type="domain" description="BT4734-like N-terminal" evidence="1">
    <location>
        <begin position="61"/>
        <end position="184"/>
    </location>
</feature>
<protein>
    <submittedName>
        <fullName evidence="2">BT4734/BF3469 family protein</fullName>
    </submittedName>
</protein>
<dbReference type="Proteomes" id="UP001595792">
    <property type="component" value="Unassembled WGS sequence"/>
</dbReference>